<reference evidence="1 2" key="1">
    <citation type="submission" date="2021-06" db="EMBL/GenBank/DDBJ databases">
        <title>Caerostris extrusa draft genome.</title>
        <authorList>
            <person name="Kono N."/>
            <person name="Arakawa K."/>
        </authorList>
    </citation>
    <scope>NUCLEOTIDE SEQUENCE [LARGE SCALE GENOMIC DNA]</scope>
</reference>
<dbReference type="Proteomes" id="UP001054945">
    <property type="component" value="Unassembled WGS sequence"/>
</dbReference>
<evidence type="ECO:0000313" key="1">
    <source>
        <dbReference type="EMBL" id="GIY18930.1"/>
    </source>
</evidence>
<comment type="caution">
    <text evidence="1">The sequence shown here is derived from an EMBL/GenBank/DDBJ whole genome shotgun (WGS) entry which is preliminary data.</text>
</comment>
<organism evidence="1 2">
    <name type="scientific">Caerostris extrusa</name>
    <name type="common">Bark spider</name>
    <name type="synonym">Caerostris bankana</name>
    <dbReference type="NCBI Taxonomy" id="172846"/>
    <lineage>
        <taxon>Eukaryota</taxon>
        <taxon>Metazoa</taxon>
        <taxon>Ecdysozoa</taxon>
        <taxon>Arthropoda</taxon>
        <taxon>Chelicerata</taxon>
        <taxon>Arachnida</taxon>
        <taxon>Araneae</taxon>
        <taxon>Araneomorphae</taxon>
        <taxon>Entelegynae</taxon>
        <taxon>Araneoidea</taxon>
        <taxon>Araneidae</taxon>
        <taxon>Caerostris</taxon>
    </lineage>
</organism>
<keyword evidence="2" id="KW-1185">Reference proteome</keyword>
<dbReference type="EMBL" id="BPLR01007695">
    <property type="protein sequence ID" value="GIY18930.1"/>
    <property type="molecule type" value="Genomic_DNA"/>
</dbReference>
<protein>
    <submittedName>
        <fullName evidence="1">Uncharacterized protein</fullName>
    </submittedName>
</protein>
<accession>A0AAV4RB53</accession>
<gene>
    <name evidence="1" type="ORF">CEXT_797241</name>
</gene>
<name>A0AAV4RB53_CAEEX</name>
<sequence>MRVHYHERQTPSEVAPNQMLFLLTTESRGKTKSLIVIRQHTEAFRNACSGGYLQLKRKGTRIVQQSILALLSQYICLIIASVQEFTGGRCVDLQEELDILRYS</sequence>
<dbReference type="AlphaFoldDB" id="A0AAV4RB53"/>
<proteinExistence type="predicted"/>
<evidence type="ECO:0000313" key="2">
    <source>
        <dbReference type="Proteomes" id="UP001054945"/>
    </source>
</evidence>